<reference evidence="10" key="1">
    <citation type="journal article" date="2019" name="Int. J. Syst. Evol. Microbiol.">
        <title>The Global Catalogue of Microorganisms (GCM) 10K type strain sequencing project: providing services to taxonomists for standard genome sequencing and annotation.</title>
        <authorList>
            <consortium name="The Broad Institute Genomics Platform"/>
            <consortium name="The Broad Institute Genome Sequencing Center for Infectious Disease"/>
            <person name="Wu L."/>
            <person name="Ma J."/>
        </authorList>
    </citation>
    <scope>NUCLEOTIDE SEQUENCE [LARGE SCALE GENOMIC DNA]</scope>
    <source>
        <strain evidence="10">JCM 31319</strain>
    </source>
</reference>
<sequence length="428" mass="49293">MQQILAKLRFPFKFVLFGAAVCLALFVAEHINGRFRMNDFKVYYEAVQAFLHENQVYGIAFGLDTGFYKYSPATLLLFTPYSLFSFETARILHFLLLTCCSIGAVVFLYKLVNNYLFQIKGRNRLLAGVFVCVFIHLFRELHLGNINIILLLLVSGGVYYTLKSKNLRAGWLFAFVIITKPYFLLLLLPLVMHQKKKVLLHMGLALCLLVLIPSVFIGFADNIRLHQEWVQSMMAHGSYLVSVNTIEYLVHDYTDLEPLLYFEVYLFTFLGLIYTLFFLRNRKINLSLEKGTTGFMERSLVVECFLVIALIPNLVITDTEHFLLSLPLIVMLAGYIQEKKDYKLLAGFIIIMLFYGGNSSDLLGKHLSRKLDYFGALGISNLVLLLTTVYYFYIKEISLLKYPAWSVKLRNSFLPSQLGNFDDKNRLF</sequence>
<keyword evidence="2" id="KW-1003">Cell membrane</keyword>
<dbReference type="Proteomes" id="UP001597094">
    <property type="component" value="Unassembled WGS sequence"/>
</dbReference>
<keyword evidence="10" id="KW-1185">Reference proteome</keyword>
<feature type="transmembrane region" description="Helical" evidence="8">
    <location>
        <begin position="322"/>
        <end position="337"/>
    </location>
</feature>
<comment type="caution">
    <text evidence="9">The sequence shown here is derived from an EMBL/GenBank/DDBJ whole genome shotgun (WGS) entry which is preliminary data.</text>
</comment>
<keyword evidence="5 8" id="KW-1133">Transmembrane helix</keyword>
<evidence type="ECO:0000313" key="9">
    <source>
        <dbReference type="EMBL" id="MFD1187617.1"/>
    </source>
</evidence>
<feature type="transmembrane region" description="Helical" evidence="8">
    <location>
        <begin position="344"/>
        <end position="361"/>
    </location>
</feature>
<feature type="transmembrane region" description="Helical" evidence="8">
    <location>
        <begin position="373"/>
        <end position="393"/>
    </location>
</feature>
<evidence type="ECO:0000256" key="3">
    <source>
        <dbReference type="ARBA" id="ARBA00022679"/>
    </source>
</evidence>
<dbReference type="InterPro" id="IPR018584">
    <property type="entry name" value="GT87"/>
</dbReference>
<dbReference type="EMBL" id="JBHTLD010000159">
    <property type="protein sequence ID" value="MFD1187617.1"/>
    <property type="molecule type" value="Genomic_DNA"/>
</dbReference>
<organism evidence="9 10">
    <name type="scientific">Pontibacter rugosus</name>
    <dbReference type="NCBI Taxonomy" id="1745966"/>
    <lineage>
        <taxon>Bacteria</taxon>
        <taxon>Pseudomonadati</taxon>
        <taxon>Bacteroidota</taxon>
        <taxon>Cytophagia</taxon>
        <taxon>Cytophagales</taxon>
        <taxon>Hymenobacteraceae</taxon>
        <taxon>Pontibacter</taxon>
    </lineage>
</organism>
<dbReference type="RefSeq" id="WP_377529521.1">
    <property type="nucleotide sequence ID" value="NZ_JBHTLD010000159.1"/>
</dbReference>
<feature type="transmembrane region" description="Helical" evidence="8">
    <location>
        <begin position="198"/>
        <end position="220"/>
    </location>
</feature>
<accession>A0ABW3SUM3</accession>
<comment type="subcellular location">
    <subcellularLocation>
        <location evidence="1">Cell membrane</location>
        <topology evidence="1">Multi-pass membrane protein</topology>
    </subcellularLocation>
</comment>
<protein>
    <submittedName>
        <fullName evidence="9">Glycosyltransferase family 87 protein</fullName>
        <ecNumber evidence="9">2.4.-.-</ecNumber>
    </submittedName>
</protein>
<feature type="transmembrane region" description="Helical" evidence="8">
    <location>
        <begin position="12"/>
        <end position="31"/>
    </location>
</feature>
<evidence type="ECO:0000256" key="1">
    <source>
        <dbReference type="ARBA" id="ARBA00004651"/>
    </source>
</evidence>
<feature type="transmembrane region" description="Helical" evidence="8">
    <location>
        <begin position="300"/>
        <end position="316"/>
    </location>
</feature>
<feature type="transmembrane region" description="Helical" evidence="8">
    <location>
        <begin position="121"/>
        <end position="138"/>
    </location>
</feature>
<keyword evidence="6 8" id="KW-0472">Membrane</keyword>
<evidence type="ECO:0000256" key="5">
    <source>
        <dbReference type="ARBA" id="ARBA00022989"/>
    </source>
</evidence>
<dbReference type="EC" id="2.4.-.-" evidence="9"/>
<dbReference type="GO" id="GO:0016757">
    <property type="term" value="F:glycosyltransferase activity"/>
    <property type="evidence" value="ECO:0007669"/>
    <property type="project" value="UniProtKB-KW"/>
</dbReference>
<keyword evidence="9" id="KW-0328">Glycosyltransferase</keyword>
<evidence type="ECO:0000256" key="7">
    <source>
        <dbReference type="ARBA" id="ARBA00024033"/>
    </source>
</evidence>
<evidence type="ECO:0000313" key="10">
    <source>
        <dbReference type="Proteomes" id="UP001597094"/>
    </source>
</evidence>
<evidence type="ECO:0000256" key="8">
    <source>
        <dbReference type="SAM" id="Phobius"/>
    </source>
</evidence>
<feature type="transmembrane region" description="Helical" evidence="8">
    <location>
        <begin position="262"/>
        <end position="279"/>
    </location>
</feature>
<name>A0ABW3SUM3_9BACT</name>
<evidence type="ECO:0000256" key="4">
    <source>
        <dbReference type="ARBA" id="ARBA00022692"/>
    </source>
</evidence>
<evidence type="ECO:0000256" key="6">
    <source>
        <dbReference type="ARBA" id="ARBA00023136"/>
    </source>
</evidence>
<feature type="transmembrane region" description="Helical" evidence="8">
    <location>
        <begin position="91"/>
        <end position="109"/>
    </location>
</feature>
<keyword evidence="4 8" id="KW-0812">Transmembrane</keyword>
<feature type="transmembrane region" description="Helical" evidence="8">
    <location>
        <begin position="169"/>
        <end position="192"/>
    </location>
</feature>
<comment type="similarity">
    <text evidence="7">Belongs to the glycosyltransferase 87 family.</text>
</comment>
<dbReference type="Pfam" id="PF09594">
    <property type="entry name" value="GT87"/>
    <property type="match status" value="1"/>
</dbReference>
<gene>
    <name evidence="9" type="ORF">ACFQ2O_15475</name>
</gene>
<keyword evidence="3 9" id="KW-0808">Transferase</keyword>
<proteinExistence type="inferred from homology"/>
<evidence type="ECO:0000256" key="2">
    <source>
        <dbReference type="ARBA" id="ARBA00022475"/>
    </source>
</evidence>